<feature type="domain" description="HD" evidence="3">
    <location>
        <begin position="192"/>
        <end position="314"/>
    </location>
</feature>
<feature type="domain" description="Response regulatory" evidence="2">
    <location>
        <begin position="41"/>
        <end position="162"/>
    </location>
</feature>
<dbReference type="PROSITE" id="PS50110">
    <property type="entry name" value="RESPONSE_REGULATORY"/>
    <property type="match status" value="1"/>
</dbReference>
<evidence type="ECO:0000259" key="3">
    <source>
        <dbReference type="PROSITE" id="PS51831"/>
    </source>
</evidence>
<dbReference type="SMART" id="SM00448">
    <property type="entry name" value="REC"/>
    <property type="match status" value="1"/>
</dbReference>
<dbReference type="InterPro" id="IPR006675">
    <property type="entry name" value="HDIG_dom"/>
</dbReference>
<dbReference type="SMART" id="SM00471">
    <property type="entry name" value="HDc"/>
    <property type="match status" value="1"/>
</dbReference>
<dbReference type="InterPro" id="IPR006674">
    <property type="entry name" value="HD_domain"/>
</dbReference>
<dbReference type="RefSeq" id="WP_194453468.1">
    <property type="nucleotide sequence ID" value="NZ_CP063849.1"/>
</dbReference>
<dbReference type="InterPro" id="IPR011006">
    <property type="entry name" value="CheY-like_superfamily"/>
</dbReference>
<dbReference type="PANTHER" id="PTHR45228">
    <property type="entry name" value="CYCLIC DI-GMP PHOSPHODIESTERASE TM_0186-RELATED"/>
    <property type="match status" value="1"/>
</dbReference>
<dbReference type="Gene3D" id="3.40.50.2300">
    <property type="match status" value="1"/>
</dbReference>
<proteinExistence type="predicted"/>
<dbReference type="PROSITE" id="PS51831">
    <property type="entry name" value="HD"/>
    <property type="match status" value="1"/>
</dbReference>
<dbReference type="InterPro" id="IPR001789">
    <property type="entry name" value="Sig_transdc_resp-reg_receiver"/>
</dbReference>
<name>A0A7S7NYY9_PALFE</name>
<dbReference type="GO" id="GO:0000160">
    <property type="term" value="P:phosphorelay signal transduction system"/>
    <property type="evidence" value="ECO:0007669"/>
    <property type="project" value="InterPro"/>
</dbReference>
<reference evidence="5 6" key="1">
    <citation type="submission" date="2020-10" db="EMBL/GenBank/DDBJ databases">
        <title>Complete genome sequence of Paludibaculum fermentans P105T, a facultatively anaerobic acidobacterium capable of dissimilatory Fe(III) reduction.</title>
        <authorList>
            <person name="Dedysh S.N."/>
            <person name="Beletsky A.V."/>
            <person name="Kulichevskaya I.S."/>
            <person name="Mardanov A.V."/>
            <person name="Ravin N.V."/>
        </authorList>
    </citation>
    <scope>NUCLEOTIDE SEQUENCE [LARGE SCALE GENOMIC DNA]</scope>
    <source>
        <strain evidence="5 6">P105</strain>
    </source>
</reference>
<dbReference type="CDD" id="cd00077">
    <property type="entry name" value="HDc"/>
    <property type="match status" value="1"/>
</dbReference>
<dbReference type="InterPro" id="IPR003607">
    <property type="entry name" value="HD/PDEase_dom"/>
</dbReference>
<gene>
    <name evidence="5" type="ORF">IRI77_18295</name>
</gene>
<sequence>MDPHDSAVPPVDVEAPAATPEAPRLFLPASALVSETLGRATILLVDSVDINRQLIKGILKAGPYRLLDARNPVDAFHILQREPVDLIIADMMMPAQGHPMYGGFEFCRQVKANRRTRLIPILILTSVQGIDNEVAGLESGADEFLIKPLQPAVVRTRIRTMLRNKRTIDSLEEAETILFALAQTVEQRDKETGNHCQRLAALSVALGTALGLPEEDLVALYRGGFLHDIGKIAIPDAILFKRGVLTEAEWTIMRSHTWKGEEICRRMRSLSPVLPVIRNHHEKWDGTGYPDGLGGEQIPLLARILQLADIYDALTSRRSYKSAFAPEEAMKILGKESEMGWRDPELVSVFVEMVRQPNFVARSAALFAPEDDGSEEGMELQSMRDSLARMSREVLK</sequence>
<dbReference type="SUPFAM" id="SSF52172">
    <property type="entry name" value="CheY-like"/>
    <property type="match status" value="1"/>
</dbReference>
<dbReference type="SUPFAM" id="SSF109604">
    <property type="entry name" value="HD-domain/PDEase-like"/>
    <property type="match status" value="1"/>
</dbReference>
<dbReference type="Pfam" id="PF00072">
    <property type="entry name" value="Response_reg"/>
    <property type="match status" value="1"/>
</dbReference>
<dbReference type="NCBIfam" id="TIGR00277">
    <property type="entry name" value="HDIG"/>
    <property type="match status" value="1"/>
</dbReference>
<feature type="domain" description="HD-GYP" evidence="4">
    <location>
        <begin position="170"/>
        <end position="366"/>
    </location>
</feature>
<organism evidence="5 6">
    <name type="scientific">Paludibaculum fermentans</name>
    <dbReference type="NCBI Taxonomy" id="1473598"/>
    <lineage>
        <taxon>Bacteria</taxon>
        <taxon>Pseudomonadati</taxon>
        <taxon>Acidobacteriota</taxon>
        <taxon>Terriglobia</taxon>
        <taxon>Bryobacterales</taxon>
        <taxon>Bryobacteraceae</taxon>
        <taxon>Paludibaculum</taxon>
    </lineage>
</organism>
<evidence type="ECO:0000313" key="5">
    <source>
        <dbReference type="EMBL" id="QOY91814.1"/>
    </source>
</evidence>
<dbReference type="Proteomes" id="UP000593892">
    <property type="component" value="Chromosome"/>
</dbReference>
<evidence type="ECO:0000259" key="2">
    <source>
        <dbReference type="PROSITE" id="PS50110"/>
    </source>
</evidence>
<accession>A0A7S7NYY9</accession>
<evidence type="ECO:0000259" key="4">
    <source>
        <dbReference type="PROSITE" id="PS51832"/>
    </source>
</evidence>
<dbReference type="InterPro" id="IPR037522">
    <property type="entry name" value="HD_GYP_dom"/>
</dbReference>
<feature type="modified residue" description="4-aspartylphosphate" evidence="1">
    <location>
        <position position="90"/>
    </location>
</feature>
<dbReference type="AlphaFoldDB" id="A0A7S7NYY9"/>
<keyword evidence="1" id="KW-0597">Phosphoprotein</keyword>
<dbReference type="InterPro" id="IPR052020">
    <property type="entry name" value="Cyclic_di-GMP/3'3'-cGAMP_PDE"/>
</dbReference>
<protein>
    <submittedName>
        <fullName evidence="5">HD domain-containing protein</fullName>
    </submittedName>
</protein>
<dbReference type="Pfam" id="PF13487">
    <property type="entry name" value="HD_5"/>
    <property type="match status" value="1"/>
</dbReference>
<evidence type="ECO:0000313" key="6">
    <source>
        <dbReference type="Proteomes" id="UP000593892"/>
    </source>
</evidence>
<dbReference type="PROSITE" id="PS51832">
    <property type="entry name" value="HD_GYP"/>
    <property type="match status" value="1"/>
</dbReference>
<dbReference type="EMBL" id="CP063849">
    <property type="protein sequence ID" value="QOY91814.1"/>
    <property type="molecule type" value="Genomic_DNA"/>
</dbReference>
<dbReference type="KEGG" id="pfer:IRI77_18295"/>
<keyword evidence="6" id="KW-1185">Reference proteome</keyword>
<dbReference type="Gene3D" id="1.10.3210.10">
    <property type="entry name" value="Hypothetical protein af1432"/>
    <property type="match status" value="1"/>
</dbReference>
<evidence type="ECO:0000256" key="1">
    <source>
        <dbReference type="PROSITE-ProRule" id="PRU00169"/>
    </source>
</evidence>